<dbReference type="VEuPathDB" id="VectorBase:BGLAX_048825"/>
<dbReference type="FunFam" id="2.30.30.40:FF:000072">
    <property type="entry name" value="Unconventional Myosin IB"/>
    <property type="match status" value="2"/>
</dbReference>
<feature type="coiled-coil region" evidence="3">
    <location>
        <begin position="635"/>
        <end position="673"/>
    </location>
</feature>
<keyword evidence="1 2" id="KW-0728">SH3 domain</keyword>
<feature type="compositionally biased region" description="Basic and acidic residues" evidence="4">
    <location>
        <begin position="221"/>
        <end position="245"/>
    </location>
</feature>
<evidence type="ECO:0000259" key="5">
    <source>
        <dbReference type="PROSITE" id="PS50002"/>
    </source>
</evidence>
<evidence type="ECO:0000313" key="7">
    <source>
        <dbReference type="Proteomes" id="UP000076420"/>
    </source>
</evidence>
<dbReference type="InterPro" id="IPR036028">
    <property type="entry name" value="SH3-like_dom_sf"/>
</dbReference>
<feature type="region of interest" description="Disordered" evidence="4">
    <location>
        <begin position="64"/>
        <end position="84"/>
    </location>
</feature>
<feature type="region of interest" description="Disordered" evidence="4">
    <location>
        <begin position="162"/>
        <end position="190"/>
    </location>
</feature>
<evidence type="ECO:0000256" key="4">
    <source>
        <dbReference type="SAM" id="MobiDB-lite"/>
    </source>
</evidence>
<dbReference type="InterPro" id="IPR050384">
    <property type="entry name" value="Endophilin_SH3RF"/>
</dbReference>
<dbReference type="PROSITE" id="PS50002">
    <property type="entry name" value="SH3"/>
    <property type="match status" value="3"/>
</dbReference>
<feature type="compositionally biased region" description="Basic residues" evidence="4">
    <location>
        <begin position="358"/>
        <end position="369"/>
    </location>
</feature>
<feature type="compositionally biased region" description="Basic and acidic residues" evidence="4">
    <location>
        <begin position="458"/>
        <end position="481"/>
    </location>
</feature>
<dbReference type="OrthoDB" id="5340910at2759"/>
<dbReference type="GO" id="GO:0007015">
    <property type="term" value="P:actin filament organization"/>
    <property type="evidence" value="ECO:0007669"/>
    <property type="project" value="TreeGrafter"/>
</dbReference>
<dbReference type="SUPFAM" id="SSF50044">
    <property type="entry name" value="SH3-domain"/>
    <property type="match status" value="3"/>
</dbReference>
<organism evidence="6 7">
    <name type="scientific">Biomphalaria glabrata</name>
    <name type="common">Bloodfluke planorb</name>
    <name type="synonym">Freshwater snail</name>
    <dbReference type="NCBI Taxonomy" id="6526"/>
    <lineage>
        <taxon>Eukaryota</taxon>
        <taxon>Metazoa</taxon>
        <taxon>Spiralia</taxon>
        <taxon>Lophotrochozoa</taxon>
        <taxon>Mollusca</taxon>
        <taxon>Gastropoda</taxon>
        <taxon>Heterobranchia</taxon>
        <taxon>Euthyneura</taxon>
        <taxon>Panpulmonata</taxon>
        <taxon>Hygrophila</taxon>
        <taxon>Lymnaeoidea</taxon>
        <taxon>Planorbidae</taxon>
        <taxon>Biomphalaria</taxon>
    </lineage>
</organism>
<feature type="region of interest" description="Disordered" evidence="4">
    <location>
        <begin position="309"/>
        <end position="343"/>
    </location>
</feature>
<dbReference type="VEuPathDB" id="VectorBase:BGLB006725"/>
<dbReference type="Gene3D" id="2.30.30.40">
    <property type="entry name" value="SH3 Domains"/>
    <property type="match status" value="3"/>
</dbReference>
<dbReference type="GO" id="GO:0016477">
    <property type="term" value="P:cell migration"/>
    <property type="evidence" value="ECO:0007669"/>
    <property type="project" value="TreeGrafter"/>
</dbReference>
<feature type="region of interest" description="Disordered" evidence="4">
    <location>
        <begin position="358"/>
        <end position="381"/>
    </location>
</feature>
<keyword evidence="3" id="KW-0175">Coiled coil</keyword>
<evidence type="ECO:0000313" key="6">
    <source>
        <dbReference type="EnsemblMetazoa" id="BGLB006725-PD"/>
    </source>
</evidence>
<dbReference type="InterPro" id="IPR001452">
    <property type="entry name" value="SH3_domain"/>
</dbReference>
<feature type="compositionally biased region" description="Basic and acidic residues" evidence="4">
    <location>
        <begin position="333"/>
        <end position="343"/>
    </location>
</feature>
<dbReference type="PRINTS" id="PR00452">
    <property type="entry name" value="SH3DOMAIN"/>
</dbReference>
<name>A0A2C9JR75_BIOGL</name>
<sequence length="693" mass="77932">MLYFSPVEAVVEFEYQAEQEDELSLKVGDIITNVVTAEGGWWEGELNGKKGMFPENFVKLVKRREPASSKKEEKREATQRKSVRELANKFKDGVPISVVPKKKEKKKKCKVLFEYKKENDDELELQVGDIIEFHKQVEEGWWEGSLNGKHGVFPSNFVEMIEEQSSSDESGQTNSEDKDKTSESQGKDENFQAIKGKKIVGVGLGNIFGGGPIKLRPTADSGKKEDGKSGSKGEPEITPEVAKREKQNTFERAIVRFSYNAEQPDELSLVEGQIIRILDKELEDEGWWKGELHGKVGVFPDNFVELLPNEETSKPKKPPLPTNTTKQSVPVKVSEKSMLDSSDDKIKAENISFSNARKGKKYSVTHSSRHSPGLGKRSQMSRELSCILEAVEQMRDEDSMVLYRPDSRSKIHYYYESLGPSITKKPVAPPPIGKKPLNQKPVEQKIESSGSQKGSLLSKEKSVSRENHSDERITEDSRSFDGIEPAGQKLTHLTANRAKGPKKRPPSTVLTLNDGDKESELVDDCKNNYSVSDKSYSQTDKHLPDRPEKPHVLLPSKEIKHQPQPPSEPEAPSLPTSAPPAHKDQSAPPPRPPEPNTNKGLPASPALSSPVNKLIEQLQKEMQELRANSVSKTAFNELKAEHEKLKLEFETMRNVHAKKFRELENEVDEEKKLRLTTQVEIERVKKFMSETNV</sequence>
<feature type="region of interest" description="Disordered" evidence="4">
    <location>
        <begin position="211"/>
        <end position="245"/>
    </location>
</feature>
<dbReference type="KEGG" id="bgt:106064565"/>
<evidence type="ECO:0000256" key="1">
    <source>
        <dbReference type="ARBA" id="ARBA00022443"/>
    </source>
</evidence>
<feature type="domain" description="SH3" evidence="5">
    <location>
        <begin position="4"/>
        <end position="63"/>
    </location>
</feature>
<dbReference type="STRING" id="6526.A0A2C9JR75"/>
<dbReference type="PANTHER" id="PTHR14167">
    <property type="entry name" value="SH3 DOMAIN-CONTAINING"/>
    <property type="match status" value="1"/>
</dbReference>
<proteinExistence type="predicted"/>
<feature type="compositionally biased region" description="Low complexity" evidence="4">
    <location>
        <begin position="570"/>
        <end position="580"/>
    </location>
</feature>
<dbReference type="PRINTS" id="PR00499">
    <property type="entry name" value="P67PHOX"/>
</dbReference>
<dbReference type="EnsemblMetazoa" id="BGLB006725-RD">
    <property type="protein sequence ID" value="BGLB006725-PD"/>
    <property type="gene ID" value="BGLB006725"/>
</dbReference>
<feature type="domain" description="SH3" evidence="5">
    <location>
        <begin position="104"/>
        <end position="163"/>
    </location>
</feature>
<evidence type="ECO:0000256" key="3">
    <source>
        <dbReference type="SAM" id="Coils"/>
    </source>
</evidence>
<accession>A0A2C9JR75</accession>
<dbReference type="Proteomes" id="UP000076420">
    <property type="component" value="Unassembled WGS sequence"/>
</dbReference>
<reference evidence="6" key="1">
    <citation type="submission" date="2020-05" db="UniProtKB">
        <authorList>
            <consortium name="EnsemblMetazoa"/>
        </authorList>
    </citation>
    <scope>IDENTIFICATION</scope>
    <source>
        <strain evidence="6">BB02</strain>
    </source>
</reference>
<gene>
    <name evidence="6" type="primary">106064565</name>
</gene>
<protein>
    <recommendedName>
        <fullName evidence="5">SH3 domain-containing protein</fullName>
    </recommendedName>
</protein>
<feature type="compositionally biased region" description="Polar residues" evidence="4">
    <location>
        <begin position="527"/>
        <end position="538"/>
    </location>
</feature>
<dbReference type="PANTHER" id="PTHR14167:SF92">
    <property type="entry name" value="CIN85 AND CD2AP RELATED, ISOFORM J"/>
    <property type="match status" value="1"/>
</dbReference>
<dbReference type="CDD" id="cd11873">
    <property type="entry name" value="SH3_CD2AP-like_1"/>
    <property type="match status" value="1"/>
</dbReference>
<feature type="region of interest" description="Disordered" evidence="4">
    <location>
        <begin position="420"/>
        <end position="612"/>
    </location>
</feature>
<dbReference type="AlphaFoldDB" id="A0A2C9JR75"/>
<feature type="domain" description="SH3" evidence="5">
    <location>
        <begin position="248"/>
        <end position="309"/>
    </location>
</feature>
<dbReference type="SMART" id="SM00326">
    <property type="entry name" value="SH3"/>
    <property type="match status" value="3"/>
</dbReference>
<evidence type="ECO:0000256" key="2">
    <source>
        <dbReference type="PROSITE-ProRule" id="PRU00192"/>
    </source>
</evidence>
<feature type="compositionally biased region" description="Low complexity" evidence="4">
    <location>
        <begin position="447"/>
        <end position="457"/>
    </location>
</feature>
<dbReference type="Pfam" id="PF14604">
    <property type="entry name" value="SH3_9"/>
    <property type="match status" value="3"/>
</dbReference>
<feature type="compositionally biased region" description="Basic and acidic residues" evidence="4">
    <location>
        <begin position="539"/>
        <end position="561"/>
    </location>
</feature>
<feature type="compositionally biased region" description="Basic and acidic residues" evidence="4">
    <location>
        <begin position="175"/>
        <end position="190"/>
    </location>
</feature>
<feature type="compositionally biased region" description="Basic and acidic residues" evidence="4">
    <location>
        <begin position="514"/>
        <end position="526"/>
    </location>
</feature>